<reference evidence="2 3" key="1">
    <citation type="submission" date="2020-05" db="EMBL/GenBank/DDBJ databases">
        <title>Genome Sequencing of Type Strains.</title>
        <authorList>
            <person name="Lemaire J.F."/>
            <person name="Inderbitzin P."/>
            <person name="Gregorio O.A."/>
            <person name="Collins S.B."/>
            <person name="Wespe N."/>
            <person name="Knight-Connoni V."/>
        </authorList>
    </citation>
    <scope>NUCLEOTIDE SEQUENCE [LARGE SCALE GENOMIC DNA]</scope>
    <source>
        <strain evidence="2 3">LMG 21957</strain>
    </source>
</reference>
<gene>
    <name evidence="2" type="ORF">HP552_01605</name>
</gene>
<dbReference type="CDD" id="cd00093">
    <property type="entry name" value="HTH_XRE"/>
    <property type="match status" value="1"/>
</dbReference>
<name>A0A7Y6BS20_9BACL</name>
<evidence type="ECO:0000313" key="3">
    <source>
        <dbReference type="Proteomes" id="UP000526125"/>
    </source>
</evidence>
<dbReference type="AlphaFoldDB" id="A0A7Y6BS20"/>
<dbReference type="Gene3D" id="1.10.260.40">
    <property type="entry name" value="lambda repressor-like DNA-binding domains"/>
    <property type="match status" value="1"/>
</dbReference>
<dbReference type="Proteomes" id="UP000526125">
    <property type="component" value="Unassembled WGS sequence"/>
</dbReference>
<evidence type="ECO:0000259" key="1">
    <source>
        <dbReference type="PROSITE" id="PS50943"/>
    </source>
</evidence>
<sequence length="129" mass="14473">MDLKEFGVYFAKIRERSGYRSQRELAEKSGVSHSTINRIESGSHKVSTENLKILAPHLKEVTYEDLLHALGYIDNGATAENTGVETTIRMLEKEAHELGLSISDPQFIEMVKDSIKLIKIARGKDLNNS</sequence>
<keyword evidence="3" id="KW-1185">Reference proteome</keyword>
<dbReference type="SMART" id="SM00530">
    <property type="entry name" value="HTH_XRE"/>
    <property type="match status" value="1"/>
</dbReference>
<dbReference type="Pfam" id="PF01381">
    <property type="entry name" value="HTH_3"/>
    <property type="match status" value="1"/>
</dbReference>
<organism evidence="2 3">
    <name type="scientific">Paenibacillus xylanilyticus</name>
    <dbReference type="NCBI Taxonomy" id="248903"/>
    <lineage>
        <taxon>Bacteria</taxon>
        <taxon>Bacillati</taxon>
        <taxon>Bacillota</taxon>
        <taxon>Bacilli</taxon>
        <taxon>Bacillales</taxon>
        <taxon>Paenibacillaceae</taxon>
        <taxon>Paenibacillus</taxon>
    </lineage>
</organism>
<proteinExistence type="predicted"/>
<dbReference type="InterPro" id="IPR001387">
    <property type="entry name" value="Cro/C1-type_HTH"/>
</dbReference>
<dbReference type="RefSeq" id="WP_175393962.1">
    <property type="nucleotide sequence ID" value="NZ_JABMCB010000121.1"/>
</dbReference>
<accession>A0A7Y6BS20</accession>
<dbReference type="InterPro" id="IPR010982">
    <property type="entry name" value="Lambda_DNA-bd_dom_sf"/>
</dbReference>
<dbReference type="EMBL" id="JABMCB010000121">
    <property type="protein sequence ID" value="NUU73977.1"/>
    <property type="molecule type" value="Genomic_DNA"/>
</dbReference>
<dbReference type="PROSITE" id="PS50943">
    <property type="entry name" value="HTH_CROC1"/>
    <property type="match status" value="1"/>
</dbReference>
<evidence type="ECO:0000313" key="2">
    <source>
        <dbReference type="EMBL" id="NUU73977.1"/>
    </source>
</evidence>
<comment type="caution">
    <text evidence="2">The sequence shown here is derived from an EMBL/GenBank/DDBJ whole genome shotgun (WGS) entry which is preliminary data.</text>
</comment>
<protein>
    <submittedName>
        <fullName evidence="2">Helix-turn-helix transcriptional regulator</fullName>
    </submittedName>
</protein>
<dbReference type="SUPFAM" id="SSF47413">
    <property type="entry name" value="lambda repressor-like DNA-binding domains"/>
    <property type="match status" value="1"/>
</dbReference>
<feature type="domain" description="HTH cro/C1-type" evidence="1">
    <location>
        <begin position="21"/>
        <end position="66"/>
    </location>
</feature>
<dbReference type="GO" id="GO:0003677">
    <property type="term" value="F:DNA binding"/>
    <property type="evidence" value="ECO:0007669"/>
    <property type="project" value="InterPro"/>
</dbReference>